<organism evidence="1 2">
    <name type="scientific">Dryococelus australis</name>
    <dbReference type="NCBI Taxonomy" id="614101"/>
    <lineage>
        <taxon>Eukaryota</taxon>
        <taxon>Metazoa</taxon>
        <taxon>Ecdysozoa</taxon>
        <taxon>Arthropoda</taxon>
        <taxon>Hexapoda</taxon>
        <taxon>Insecta</taxon>
        <taxon>Pterygota</taxon>
        <taxon>Neoptera</taxon>
        <taxon>Polyneoptera</taxon>
        <taxon>Phasmatodea</taxon>
        <taxon>Verophasmatodea</taxon>
        <taxon>Anareolatae</taxon>
        <taxon>Phasmatidae</taxon>
        <taxon>Eurycanthinae</taxon>
        <taxon>Dryococelus</taxon>
    </lineage>
</organism>
<sequence length="201" mass="23112">MDGFRWPEMADIHLVYKAAQCNSTAAAHMYRERYPNRHVPHHSTYTAIDRWLCEQGTFMVRKHVHAVYLHDITAIIVHCETEHTCPNIVHVTGIMLAIYGLYEYLTLKRCCGGSTSCYLPACQVVHAFHTGHMNVLPTMFKVHAVVFTTMCRRATFPKTCCLGAKFTRECMLTYLNCHTWAKANTHTPIIRNYQEQFGSNL</sequence>
<evidence type="ECO:0000313" key="1">
    <source>
        <dbReference type="EMBL" id="KAJ8871204.1"/>
    </source>
</evidence>
<comment type="caution">
    <text evidence="1">The sequence shown here is derived from an EMBL/GenBank/DDBJ whole genome shotgun (WGS) entry which is preliminary data.</text>
</comment>
<dbReference type="Proteomes" id="UP001159363">
    <property type="component" value="Chromosome 11"/>
</dbReference>
<evidence type="ECO:0008006" key="3">
    <source>
        <dbReference type="Google" id="ProtNLM"/>
    </source>
</evidence>
<reference evidence="1 2" key="1">
    <citation type="submission" date="2023-02" db="EMBL/GenBank/DDBJ databases">
        <title>LHISI_Scaffold_Assembly.</title>
        <authorList>
            <person name="Stuart O.P."/>
            <person name="Cleave R."/>
            <person name="Magrath M.J.L."/>
            <person name="Mikheyev A.S."/>
        </authorList>
    </citation>
    <scope>NUCLEOTIDE SEQUENCE [LARGE SCALE GENOMIC DNA]</scope>
    <source>
        <strain evidence="1">Daus_M_001</strain>
        <tissue evidence="1">Leg muscle</tissue>
    </source>
</reference>
<name>A0ABQ9GGQ8_9NEOP</name>
<protein>
    <recommendedName>
        <fullName evidence="3">DUF4817 domain-containing protein</fullName>
    </recommendedName>
</protein>
<keyword evidence="2" id="KW-1185">Reference proteome</keyword>
<dbReference type="EMBL" id="JARBHB010000012">
    <property type="protein sequence ID" value="KAJ8871204.1"/>
    <property type="molecule type" value="Genomic_DNA"/>
</dbReference>
<accession>A0ABQ9GGQ8</accession>
<evidence type="ECO:0000313" key="2">
    <source>
        <dbReference type="Proteomes" id="UP001159363"/>
    </source>
</evidence>
<gene>
    <name evidence="1" type="ORF">PR048_027510</name>
</gene>
<proteinExistence type="predicted"/>